<keyword evidence="3" id="KW-1185">Reference proteome</keyword>
<dbReference type="FunCoup" id="G0ML21">
    <property type="interactions" value="147"/>
</dbReference>
<dbReference type="OrthoDB" id="5801062at2759"/>
<dbReference type="STRING" id="135651.G0ML21"/>
<reference evidence="3" key="1">
    <citation type="submission" date="2011-07" db="EMBL/GenBank/DDBJ databases">
        <authorList>
            <consortium name="Caenorhabditis brenneri Sequencing and Analysis Consortium"/>
            <person name="Wilson R.K."/>
        </authorList>
    </citation>
    <scope>NUCLEOTIDE SEQUENCE [LARGE SCALE GENOMIC DNA]</scope>
    <source>
        <strain evidence="3">PB2801</strain>
    </source>
</reference>
<evidence type="ECO:0000313" key="2">
    <source>
        <dbReference type="EMBL" id="EGT34733.1"/>
    </source>
</evidence>
<feature type="region of interest" description="Disordered" evidence="1">
    <location>
        <begin position="557"/>
        <end position="586"/>
    </location>
</feature>
<feature type="compositionally biased region" description="Basic and acidic residues" evidence="1">
    <location>
        <begin position="380"/>
        <end position="390"/>
    </location>
</feature>
<evidence type="ECO:0000313" key="3">
    <source>
        <dbReference type="Proteomes" id="UP000008068"/>
    </source>
</evidence>
<dbReference type="InParanoid" id="G0ML21"/>
<feature type="compositionally biased region" description="Low complexity" evidence="1">
    <location>
        <begin position="8"/>
        <end position="19"/>
    </location>
</feature>
<accession>G0ML21</accession>
<proteinExistence type="predicted"/>
<dbReference type="eggNOG" id="ENOG502TC21">
    <property type="taxonomic scope" value="Eukaryota"/>
</dbReference>
<dbReference type="EMBL" id="GL379799">
    <property type="protein sequence ID" value="EGT34733.1"/>
    <property type="molecule type" value="Genomic_DNA"/>
</dbReference>
<name>G0ML21_CAEBE</name>
<feature type="compositionally biased region" description="Polar residues" evidence="1">
    <location>
        <begin position="20"/>
        <end position="42"/>
    </location>
</feature>
<evidence type="ECO:0000256" key="1">
    <source>
        <dbReference type="SAM" id="MobiDB-lite"/>
    </source>
</evidence>
<organism evidence="3">
    <name type="scientific">Caenorhabditis brenneri</name>
    <name type="common">Nematode worm</name>
    <dbReference type="NCBI Taxonomy" id="135651"/>
    <lineage>
        <taxon>Eukaryota</taxon>
        <taxon>Metazoa</taxon>
        <taxon>Ecdysozoa</taxon>
        <taxon>Nematoda</taxon>
        <taxon>Chromadorea</taxon>
        <taxon>Rhabditida</taxon>
        <taxon>Rhabditina</taxon>
        <taxon>Rhabditomorpha</taxon>
        <taxon>Rhabditoidea</taxon>
        <taxon>Rhabditidae</taxon>
        <taxon>Peloderinae</taxon>
        <taxon>Caenorhabditis</taxon>
    </lineage>
</organism>
<dbReference type="HOGENOM" id="CLU_465583_0_0_1"/>
<feature type="compositionally biased region" description="Basic and acidic residues" evidence="1">
    <location>
        <begin position="128"/>
        <end position="145"/>
    </location>
</feature>
<feature type="region of interest" description="Disordered" evidence="1">
    <location>
        <begin position="1"/>
        <end position="87"/>
    </location>
</feature>
<dbReference type="OMA" id="IRNKEMR"/>
<feature type="compositionally biased region" description="Low complexity" evidence="1">
    <location>
        <begin position="103"/>
        <end position="126"/>
    </location>
</feature>
<gene>
    <name evidence="2" type="primary">Cbn-com-1</name>
    <name evidence="2" type="ORF">CAEBREN_12978</name>
</gene>
<feature type="region of interest" description="Disordered" evidence="1">
    <location>
        <begin position="368"/>
        <end position="423"/>
    </location>
</feature>
<feature type="compositionally biased region" description="Basic and acidic residues" evidence="1">
    <location>
        <begin position="574"/>
        <end position="586"/>
    </location>
</feature>
<dbReference type="Proteomes" id="UP000008068">
    <property type="component" value="Unassembled WGS sequence"/>
</dbReference>
<sequence>MSGYHRGSSYYYQNSPNQSIDPFSSPQAGRRGYSNQQPQQSIDVFAVTPKRRSHGENGTISRAIGNALDPEYGYSEPSVDIFGPSTSTHVDYDDDASILAAVSSAHSSQGSSTSSQEQRSSQKSVSDLFRKTERKEKSKREVKDKYASIFNKALQHDDEDSTMQDFMSPEQIAHHRKLRKQRPKQIRMDDYVFKARRVDKGAREFGLHTTHEPKRGSKKKRDSIEQLEVEKIEFDRQKQKKTEKIIENRRNEVEHLDFSLAFATPSPVRNKPKTSKLTQFFEKDTSRNNTPLKQTAKNTAKNLHNQKSLITFNDPSIYSNDSFLEATVCSTPDKSQLAETIPLDTPSPARIQQTTPKRNGNLECYYRRQPVPLGKPNPIKRKEFSFENPDRQPLAQPKKQKLFSNKKMPEFDYPSSPITLNDDDEDLKKKVEPLKRQTLRDEEEKRKTFAAHVTEREQMMRKLVDQKFKEERENGGIETRRAELKDGQVIRNKEMRKNLMHGAACQCCRGYYDRLGMEEHEKKDYINKISRHRYVHQALPDTPPHYWDLTLGPREEEERQMTQQRNWESSIKNKKSEERTGIHRWN</sequence>
<dbReference type="AlphaFoldDB" id="G0ML21"/>
<feature type="region of interest" description="Disordered" evidence="1">
    <location>
        <begin position="101"/>
        <end position="145"/>
    </location>
</feature>
<protein>
    <submittedName>
        <fullName evidence="2">CBN-COM-1 protein</fullName>
    </submittedName>
</protein>